<proteinExistence type="predicted"/>
<accession>A0A2V1DKV8</accession>
<keyword evidence="1" id="KW-0732">Signal</keyword>
<feature type="signal peptide" evidence="1">
    <location>
        <begin position="1"/>
        <end position="21"/>
    </location>
</feature>
<dbReference type="EMBL" id="KZ805426">
    <property type="protein sequence ID" value="PVH97879.1"/>
    <property type="molecule type" value="Genomic_DNA"/>
</dbReference>
<dbReference type="OrthoDB" id="3944128at2759"/>
<organism evidence="2 3">
    <name type="scientific">Periconia macrospinosa</name>
    <dbReference type="NCBI Taxonomy" id="97972"/>
    <lineage>
        <taxon>Eukaryota</taxon>
        <taxon>Fungi</taxon>
        <taxon>Dikarya</taxon>
        <taxon>Ascomycota</taxon>
        <taxon>Pezizomycotina</taxon>
        <taxon>Dothideomycetes</taxon>
        <taxon>Pleosporomycetidae</taxon>
        <taxon>Pleosporales</taxon>
        <taxon>Massarineae</taxon>
        <taxon>Periconiaceae</taxon>
        <taxon>Periconia</taxon>
    </lineage>
</organism>
<dbReference type="AlphaFoldDB" id="A0A2V1DKV8"/>
<evidence type="ECO:0000256" key="1">
    <source>
        <dbReference type="SAM" id="SignalP"/>
    </source>
</evidence>
<evidence type="ECO:0000313" key="3">
    <source>
        <dbReference type="Proteomes" id="UP000244855"/>
    </source>
</evidence>
<dbReference type="Proteomes" id="UP000244855">
    <property type="component" value="Unassembled WGS sequence"/>
</dbReference>
<evidence type="ECO:0000313" key="2">
    <source>
        <dbReference type="EMBL" id="PVH97879.1"/>
    </source>
</evidence>
<gene>
    <name evidence="2" type="ORF">DM02DRAFT_673790</name>
</gene>
<name>A0A2V1DKV8_9PLEO</name>
<protein>
    <submittedName>
        <fullName evidence="2">Uncharacterized protein</fullName>
    </submittedName>
</protein>
<feature type="chain" id="PRO_5015993522" evidence="1">
    <location>
        <begin position="22"/>
        <end position="460"/>
    </location>
</feature>
<sequence length="460" mass="50893">MIPAFQKCMLISPFLVSLAFANKIHEAASTPSATHPPVPTASWPTLPSNFSDLPSQSVGCWNSHFFFSFTTYFLWTEASKSITPVVTTYIPPVTHKRTYTYDTLTDCSTTNFGLTTLCDGVPRATSRSSQCRTTQFVTSDVWVQSSSTLSYIRPTWTSEFQPPQPTCKVAADGSSLCTRMYDAWSYRASQLDFETTLAPSYRGTLYNMMGPRCTRSDPSSTTYTGTMCRMIAPTYSVYYWPTPTPSGSEFCQSSRPTPTITDKPSTKVIAGHTLTSPSVYHFLRDVRIESYLFDKQRYNLSTAVPSDQVLTVAQLETDILSASVTCSGREGDYCTASLTPDFRIDDIFTARKDAYQWNCRCGTATIYQTNYKPSLAVPIREVVKQNHDIGGQDCDWDLWGGYSGDRYSGGVESSTPVLMFENVPKTAFVPITTEVSMGVETGAPPRGRRVEGVAAPTVVM</sequence>
<dbReference type="STRING" id="97972.A0A2V1DKV8"/>
<reference evidence="2 3" key="1">
    <citation type="journal article" date="2018" name="Sci. Rep.">
        <title>Comparative genomics provides insights into the lifestyle and reveals functional heterogeneity of dark septate endophytic fungi.</title>
        <authorList>
            <person name="Knapp D.G."/>
            <person name="Nemeth J.B."/>
            <person name="Barry K."/>
            <person name="Hainaut M."/>
            <person name="Henrissat B."/>
            <person name="Johnson J."/>
            <person name="Kuo A."/>
            <person name="Lim J.H.P."/>
            <person name="Lipzen A."/>
            <person name="Nolan M."/>
            <person name="Ohm R.A."/>
            <person name="Tamas L."/>
            <person name="Grigoriev I.V."/>
            <person name="Spatafora J.W."/>
            <person name="Nagy L.G."/>
            <person name="Kovacs G.M."/>
        </authorList>
    </citation>
    <scope>NUCLEOTIDE SEQUENCE [LARGE SCALE GENOMIC DNA]</scope>
    <source>
        <strain evidence="2 3">DSE2036</strain>
    </source>
</reference>
<keyword evidence="3" id="KW-1185">Reference proteome</keyword>